<evidence type="ECO:0000313" key="11">
    <source>
        <dbReference type="Proteomes" id="UP001251528"/>
    </source>
</evidence>
<dbReference type="CDD" id="cd05195">
    <property type="entry name" value="enoyl_red"/>
    <property type="match status" value="1"/>
</dbReference>
<dbReference type="InterPro" id="IPR036736">
    <property type="entry name" value="ACP-like_sf"/>
</dbReference>
<dbReference type="GO" id="GO:0016491">
    <property type="term" value="F:oxidoreductase activity"/>
    <property type="evidence" value="ECO:0007669"/>
    <property type="project" value="UniProtKB-KW"/>
</dbReference>
<dbReference type="Pfam" id="PF08659">
    <property type="entry name" value="KR"/>
    <property type="match status" value="1"/>
</dbReference>
<dbReference type="SMART" id="SM00822">
    <property type="entry name" value="PKS_KR"/>
    <property type="match status" value="1"/>
</dbReference>
<dbReference type="Pfam" id="PF13602">
    <property type="entry name" value="ADH_zinc_N_2"/>
    <property type="match status" value="1"/>
</dbReference>
<dbReference type="SMART" id="SM00827">
    <property type="entry name" value="PKS_AT"/>
    <property type="match status" value="1"/>
</dbReference>
<evidence type="ECO:0008006" key="12">
    <source>
        <dbReference type="Google" id="ProtNLM"/>
    </source>
</evidence>
<dbReference type="InterPro" id="IPR016035">
    <property type="entry name" value="Acyl_Trfase/lysoPLipase"/>
</dbReference>
<dbReference type="InterPro" id="IPR020807">
    <property type="entry name" value="PKS_DH"/>
</dbReference>
<dbReference type="Gene3D" id="3.40.47.10">
    <property type="match status" value="1"/>
</dbReference>
<dbReference type="InterPro" id="IPR042104">
    <property type="entry name" value="PKS_dehydratase_sf"/>
</dbReference>
<dbReference type="Gene3D" id="3.90.180.10">
    <property type="entry name" value="Medium-chain alcohol dehydrogenases, catalytic domain"/>
    <property type="match status" value="1"/>
</dbReference>
<dbReference type="PROSITE" id="PS50075">
    <property type="entry name" value="CARRIER"/>
    <property type="match status" value="1"/>
</dbReference>
<dbReference type="SUPFAM" id="SSF52151">
    <property type="entry name" value="FabD/lysophospholipase-like"/>
    <property type="match status" value="1"/>
</dbReference>
<sequence>MSPNGVSWSEPVAIVGMSCRLSGDVLTPDDLWTLLSRSRDGWTPMPSDRFSAQAYHHPNPQKAGCFNVDGGYFMKRDFSQFDAPFFNITKQEAIGMDPQQRQLLECTYHALENAGIPLKTIGGRKMGVFVGGRSSDYHIANLRDLNQFPMFDATGTHQSIQAGRISYVFDLRGPSMSIDTACSSGLYALHAAVQSIRSGESESAIVAGANLHLQPDDTASMSMLGILNKHGKTFAFDHRAKSGFARGEGIACLVLKPLSQALKDGDCVRSLIVGTGTSQDGKTVGMTTPNGEAQEQLIKDIYAQSNISLQDVGFIEAHGTGTKVGDPIEANAIQRVFGGGKSKRFPLYMGSVKSNIGHLENVSGIVSVIKATMMLEKRFILPNVNFERANDAIPLDEWNIKVPTTIRPWPAGKRFVSVNNFGFGGSNAHAVLEALPSTLECRYGKVGLRSECKLVVITAYDEDSVKRSAAQLGVYLEQHPEIFEKRILGDIAYTLGQRRSHFPWRVALAVQSCNDLAGMLNGAQATPRRASKIPNVAFVYTGQGAQWPEMGKGLLESYSVFSDSVHAAAAHLKTIGADFDLVAELRKDKSASLVNQAHVSQPICTAVQIGLTDLFASWGVKPTSVVGHSSGEIGAAYATGAITMQDAMEAAYYRGQAALKMKVKCNGIRGAMLAVGEGPAEIKKVIKTMHLRTVNVACENSPKSITASGDEQEIDMLAAELEAKSIFNRKLRVEVAYHSSHMMLVADDYMATIKNATACNTQGVNFYSSLLGERLANLSHLGPSYWVDNLTKPVLFSSALKELYNQEKPDVLVEVGPHAALEGPIKQILKEISSSAATAVKYVPTLIRNQSATMAVLQSAGNLFVNGCELDFDAVNQSSVGSQLPTLINDFEPYPFSQHKYWHESRVDKQHRFKPFPRHDLLGLLEDLSNDTEPSWRNSLTTDDIPWLKDHCMQSLTTFPLAGYLCMIVEAASQRAQLRGIPLDQIDGFRFREVQVTKAFIMDEGANYETHITLKSYAEGTRSYSNDWDEFCISSWASTRGWLEHCRGLVRITKTQAGNPICDASSHLSRSRRANMATMTEGGLDLDTFYRELRDFGAGYSSAFTLNSASNLRTKGKYSAADVYVPDTASLMPYNHEKPSILSTPFIDLFFQLTFAILGAGSGQMSSLYMPSAIKEMTVKRSAPNQAGTGVEVVAYAPQGVHSTGPIDFTVEAWDNSNADPVIKLDGFRLTPVFGDAIEASAPRPLCYSLRWEPVTYPVTHVANFQNDKGVVSVSNGANVHSRTLVNGNANVHPRGCQVQLPGYLDGSKIELLIGPDPDTYLLSALVDLIDLKTGMKPSVSFFSDFEVSSSTRYICLAELEYPVLLNMTKEKFDKVKNLLISSTSMLWVTSGAYSQVEKPENNISQGLLRTVRSELNKPAACIDLDLHSDLRAVDRAGLILEALKLSLETPDDGSPIDYEFAEQSGKLMVPRVVSQEEMNLTLFRETQTSGPYEQPWEQPSRRLKIKVGTFGALDSLYWADEEVKPLDSDEIEIKVIATGMNFKDVVIAMGQVASPYLGVECSGIVARTGNGVTSLKAGDRVCAMTHGAYSTFARCLATSAAVIPDGMSFETAASIPVVYSTAYYGMLELAHIKAGEKILIHAASGGVGQAAIQLAHMIGAEIFATVGSSEKKQLIMDTYGIPEDHIFYSRDTSFAASLMEATSGEGVDVVVNSLAGDLLRETWECLAPFGRFIEIGKRDINSNTRLEMSKFEYNCTFHSVDLTLVADKRPRIMGKVLTAVMKLLSDRVIHPIGPITVVGISEVENALRKLQSGKTTGKVVVKHSPIDQVKATHPTGKPSSLHSNATYIIIGGTGGLGRSIARRLAQRGAGHIVLLSRNGKMTLELDDLVQRCRALGGTIHVRPCDVGSEEDVSYLLADLKKTLPPVRGVIHAAMVLKDMLFESMSFEDYNIVVRSKISGAINFHKALGDASLDFFVLLSSVAGIVGNRGQAAYAAANTFLDAFALYRRSKGLNATSLNLTAVADIGYLAENSAKQEEVLKTLSGSTMVGSEVLALIDSAIDGQVADICDDQCITGLEMASPSNLPFYASDAKFSHLREAALSQCTEVSGASGTAQMPLAEKVRQAPDFEAAQEIVTTGLREKLSSILMIPVEVMAAQQDTTSITAFGLDSLNAIELRNWIGKELQAHLQVLELLTSGGLGDLAGLVLNKSRINGPWSSA</sequence>
<reference evidence="10" key="1">
    <citation type="submission" date="2023-06" db="EMBL/GenBank/DDBJ databases">
        <title>Conoideocrella luteorostrata (Hypocreales: Clavicipitaceae), a potential biocontrol fungus for elongate hemlock scale in United States Christmas tree production areas.</title>
        <authorList>
            <person name="Barrett H."/>
            <person name="Lovett B."/>
            <person name="Macias A.M."/>
            <person name="Stajich J.E."/>
            <person name="Kasson M.T."/>
        </authorList>
    </citation>
    <scope>NUCLEOTIDE SEQUENCE</scope>
    <source>
        <strain evidence="10">ARSEF 14590</strain>
    </source>
</reference>
<name>A0AAJ0CWI4_9HYPO</name>
<dbReference type="Pfam" id="PF00109">
    <property type="entry name" value="ketoacyl-synt"/>
    <property type="match status" value="1"/>
</dbReference>
<evidence type="ECO:0000256" key="6">
    <source>
        <dbReference type="PROSITE-ProRule" id="PRU01363"/>
    </source>
</evidence>
<dbReference type="Proteomes" id="UP001251528">
    <property type="component" value="Unassembled WGS sequence"/>
</dbReference>
<dbReference type="PROSITE" id="PS52019">
    <property type="entry name" value="PKS_MFAS_DH"/>
    <property type="match status" value="1"/>
</dbReference>
<dbReference type="InterPro" id="IPR032821">
    <property type="entry name" value="PKS_assoc"/>
</dbReference>
<evidence type="ECO:0000259" key="8">
    <source>
        <dbReference type="PROSITE" id="PS52004"/>
    </source>
</evidence>
<dbReference type="Pfam" id="PF21089">
    <property type="entry name" value="PKS_DH_N"/>
    <property type="match status" value="1"/>
</dbReference>
<dbReference type="InterPro" id="IPR014030">
    <property type="entry name" value="Ketoacyl_synth_N"/>
</dbReference>
<evidence type="ECO:0000256" key="4">
    <source>
        <dbReference type="ARBA" id="ARBA00023002"/>
    </source>
</evidence>
<dbReference type="InterPro" id="IPR014031">
    <property type="entry name" value="Ketoacyl_synth_C"/>
</dbReference>
<dbReference type="SUPFAM" id="SSF51735">
    <property type="entry name" value="NAD(P)-binding Rossmann-fold domains"/>
    <property type="match status" value="2"/>
</dbReference>
<dbReference type="PANTHER" id="PTHR43775">
    <property type="entry name" value="FATTY ACID SYNTHASE"/>
    <property type="match status" value="1"/>
</dbReference>
<dbReference type="PANTHER" id="PTHR43775:SF13">
    <property type="entry name" value="POLYKETIDE SYNTHASE 1"/>
    <property type="match status" value="1"/>
</dbReference>
<dbReference type="InterPro" id="IPR020843">
    <property type="entry name" value="ER"/>
</dbReference>
<evidence type="ECO:0000256" key="5">
    <source>
        <dbReference type="ARBA" id="ARBA00023268"/>
    </source>
</evidence>
<dbReference type="SMART" id="SM00825">
    <property type="entry name" value="PKS_KS"/>
    <property type="match status" value="1"/>
</dbReference>
<dbReference type="InterPro" id="IPR057326">
    <property type="entry name" value="KR_dom"/>
</dbReference>
<protein>
    <recommendedName>
        <fullName evidence="12">Polyketide synthase</fullName>
    </recommendedName>
</protein>
<dbReference type="GO" id="GO:1901336">
    <property type="term" value="P:lactone biosynthetic process"/>
    <property type="evidence" value="ECO:0007669"/>
    <property type="project" value="UniProtKB-ARBA"/>
</dbReference>
<dbReference type="InterPro" id="IPR009081">
    <property type="entry name" value="PP-bd_ACP"/>
</dbReference>
<dbReference type="InterPro" id="IPR014043">
    <property type="entry name" value="Acyl_transferase_dom"/>
</dbReference>
<feature type="domain" description="PKS/mFAS DH" evidence="9">
    <location>
        <begin position="919"/>
        <end position="1239"/>
    </location>
</feature>
<organism evidence="10 11">
    <name type="scientific">Conoideocrella luteorostrata</name>
    <dbReference type="NCBI Taxonomy" id="1105319"/>
    <lineage>
        <taxon>Eukaryota</taxon>
        <taxon>Fungi</taxon>
        <taxon>Dikarya</taxon>
        <taxon>Ascomycota</taxon>
        <taxon>Pezizomycotina</taxon>
        <taxon>Sordariomycetes</taxon>
        <taxon>Hypocreomycetidae</taxon>
        <taxon>Hypocreales</taxon>
        <taxon>Clavicipitaceae</taxon>
        <taxon>Conoideocrella</taxon>
    </lineage>
</organism>
<dbReference type="EMBL" id="JASWJB010000018">
    <property type="protein sequence ID" value="KAK2612291.1"/>
    <property type="molecule type" value="Genomic_DNA"/>
</dbReference>
<dbReference type="InterPro" id="IPR016036">
    <property type="entry name" value="Malonyl_transacylase_ACP-bd"/>
</dbReference>
<dbReference type="SUPFAM" id="SSF55048">
    <property type="entry name" value="Probable ACP-binding domain of malonyl-CoA ACP transacylase"/>
    <property type="match status" value="1"/>
</dbReference>
<dbReference type="Gene3D" id="3.40.50.720">
    <property type="entry name" value="NAD(P)-binding Rossmann-like Domain"/>
    <property type="match status" value="1"/>
</dbReference>
<dbReference type="PROSITE" id="PS52004">
    <property type="entry name" value="KS3_2"/>
    <property type="match status" value="1"/>
</dbReference>
<dbReference type="InterPro" id="IPR011032">
    <property type="entry name" value="GroES-like_sf"/>
</dbReference>
<evidence type="ECO:0000256" key="3">
    <source>
        <dbReference type="ARBA" id="ARBA00022679"/>
    </source>
</evidence>
<evidence type="ECO:0000259" key="7">
    <source>
        <dbReference type="PROSITE" id="PS50075"/>
    </source>
</evidence>
<dbReference type="PROSITE" id="PS00606">
    <property type="entry name" value="KS3_1"/>
    <property type="match status" value="1"/>
</dbReference>
<dbReference type="Gene3D" id="3.30.70.3290">
    <property type="match status" value="1"/>
</dbReference>
<dbReference type="InterPro" id="IPR018201">
    <property type="entry name" value="Ketoacyl_synth_AS"/>
</dbReference>
<evidence type="ECO:0000256" key="2">
    <source>
        <dbReference type="ARBA" id="ARBA00022553"/>
    </source>
</evidence>
<dbReference type="SUPFAM" id="SSF50129">
    <property type="entry name" value="GroES-like"/>
    <property type="match status" value="1"/>
</dbReference>
<feature type="region of interest" description="N-terminal hotdog fold" evidence="6">
    <location>
        <begin position="919"/>
        <end position="1057"/>
    </location>
</feature>
<proteinExistence type="predicted"/>
<dbReference type="InterPro" id="IPR013154">
    <property type="entry name" value="ADH-like_N"/>
</dbReference>
<dbReference type="CDD" id="cd00833">
    <property type="entry name" value="PKS"/>
    <property type="match status" value="1"/>
</dbReference>
<dbReference type="InterPro" id="IPR016039">
    <property type="entry name" value="Thiolase-like"/>
</dbReference>
<feature type="active site" description="Proton acceptor; for dehydratase activity" evidence="6">
    <location>
        <position position="951"/>
    </location>
</feature>
<keyword evidence="2" id="KW-0597">Phosphoprotein</keyword>
<dbReference type="GO" id="GO:0044550">
    <property type="term" value="P:secondary metabolite biosynthetic process"/>
    <property type="evidence" value="ECO:0007669"/>
    <property type="project" value="TreeGrafter"/>
</dbReference>
<feature type="active site" description="Proton donor; for dehydratase activity" evidence="6">
    <location>
        <position position="1148"/>
    </location>
</feature>
<dbReference type="GO" id="GO:0006633">
    <property type="term" value="P:fatty acid biosynthetic process"/>
    <property type="evidence" value="ECO:0007669"/>
    <property type="project" value="InterPro"/>
</dbReference>
<dbReference type="PROSITE" id="PS00012">
    <property type="entry name" value="PHOSPHOPANTETHEINE"/>
    <property type="match status" value="1"/>
</dbReference>
<dbReference type="GO" id="GO:0004315">
    <property type="term" value="F:3-oxoacyl-[acyl-carrier-protein] synthase activity"/>
    <property type="evidence" value="ECO:0007669"/>
    <property type="project" value="InterPro"/>
</dbReference>
<dbReference type="InterPro" id="IPR020806">
    <property type="entry name" value="PKS_PP-bd"/>
</dbReference>
<dbReference type="SMART" id="SM00829">
    <property type="entry name" value="PKS_ER"/>
    <property type="match status" value="1"/>
</dbReference>
<dbReference type="Gene3D" id="3.40.366.10">
    <property type="entry name" value="Malonyl-Coenzyme A Acyl Carrier Protein, domain 2"/>
    <property type="match status" value="1"/>
</dbReference>
<accession>A0AAJ0CWI4</accession>
<dbReference type="FunFam" id="3.40.50.720:FF:000209">
    <property type="entry name" value="Polyketide synthase Pks12"/>
    <property type="match status" value="1"/>
</dbReference>
<feature type="domain" description="Carrier" evidence="7">
    <location>
        <begin position="2131"/>
        <end position="2211"/>
    </location>
</feature>
<dbReference type="SUPFAM" id="SSF47336">
    <property type="entry name" value="ACP-like"/>
    <property type="match status" value="1"/>
</dbReference>
<keyword evidence="3" id="KW-0808">Transferase</keyword>
<evidence type="ECO:0000259" key="9">
    <source>
        <dbReference type="PROSITE" id="PS52019"/>
    </source>
</evidence>
<gene>
    <name evidence="10" type="ORF">QQS21_001717</name>
</gene>
<dbReference type="InterPro" id="IPR006162">
    <property type="entry name" value="Ppantetheine_attach_site"/>
</dbReference>
<dbReference type="InterPro" id="IPR001227">
    <property type="entry name" value="Ac_transferase_dom_sf"/>
</dbReference>
<dbReference type="InterPro" id="IPR013968">
    <property type="entry name" value="PKS_KR"/>
</dbReference>
<comment type="caution">
    <text evidence="10">The sequence shown here is derived from an EMBL/GenBank/DDBJ whole genome shotgun (WGS) entry which is preliminary data.</text>
</comment>
<dbReference type="GO" id="GO:0004312">
    <property type="term" value="F:fatty acid synthase activity"/>
    <property type="evidence" value="ECO:0007669"/>
    <property type="project" value="TreeGrafter"/>
</dbReference>
<evidence type="ECO:0000256" key="1">
    <source>
        <dbReference type="ARBA" id="ARBA00022450"/>
    </source>
</evidence>
<dbReference type="GO" id="GO:0031177">
    <property type="term" value="F:phosphopantetheine binding"/>
    <property type="evidence" value="ECO:0007669"/>
    <property type="project" value="InterPro"/>
</dbReference>
<dbReference type="InterPro" id="IPR049900">
    <property type="entry name" value="PKS_mFAS_DH"/>
</dbReference>
<dbReference type="InterPro" id="IPR020841">
    <property type="entry name" value="PKS_Beta-ketoAc_synthase_dom"/>
</dbReference>
<dbReference type="Pfam" id="PF08240">
    <property type="entry name" value="ADH_N"/>
    <property type="match status" value="1"/>
</dbReference>
<dbReference type="SUPFAM" id="SSF53901">
    <property type="entry name" value="Thiolase-like"/>
    <property type="match status" value="1"/>
</dbReference>
<dbReference type="SMART" id="SM00826">
    <property type="entry name" value="PKS_DH"/>
    <property type="match status" value="1"/>
</dbReference>
<feature type="domain" description="Ketosynthase family 3 (KS3)" evidence="8">
    <location>
        <begin position="9"/>
        <end position="434"/>
    </location>
</feature>
<feature type="region of interest" description="C-terminal hotdog fold" evidence="6">
    <location>
        <begin position="1080"/>
        <end position="1239"/>
    </location>
</feature>
<dbReference type="InterPro" id="IPR049552">
    <property type="entry name" value="PKS_DH_N"/>
</dbReference>
<dbReference type="SMART" id="SM00823">
    <property type="entry name" value="PKS_PP"/>
    <property type="match status" value="1"/>
</dbReference>
<dbReference type="Pfam" id="PF16197">
    <property type="entry name" value="KAsynt_C_assoc"/>
    <property type="match status" value="1"/>
</dbReference>
<dbReference type="Pfam" id="PF02801">
    <property type="entry name" value="Ketoacyl-synt_C"/>
    <property type="match status" value="1"/>
</dbReference>
<dbReference type="Gene3D" id="3.10.129.110">
    <property type="entry name" value="Polyketide synthase dehydratase"/>
    <property type="match status" value="1"/>
</dbReference>
<dbReference type="Pfam" id="PF00550">
    <property type="entry name" value="PP-binding"/>
    <property type="match status" value="1"/>
</dbReference>
<keyword evidence="5" id="KW-0511">Multifunctional enzyme</keyword>
<keyword evidence="11" id="KW-1185">Reference proteome</keyword>
<dbReference type="InterPro" id="IPR049551">
    <property type="entry name" value="PKS_DH_C"/>
</dbReference>
<evidence type="ECO:0000313" key="10">
    <source>
        <dbReference type="EMBL" id="KAK2612291.1"/>
    </source>
</evidence>
<dbReference type="InterPro" id="IPR036291">
    <property type="entry name" value="NAD(P)-bd_dom_sf"/>
</dbReference>
<keyword evidence="4" id="KW-0560">Oxidoreductase</keyword>
<dbReference type="Pfam" id="PF14765">
    <property type="entry name" value="PS-DH"/>
    <property type="match status" value="1"/>
</dbReference>
<dbReference type="InterPro" id="IPR050091">
    <property type="entry name" value="PKS_NRPS_Biosynth_Enz"/>
</dbReference>
<dbReference type="Pfam" id="PF00698">
    <property type="entry name" value="Acyl_transf_1"/>
    <property type="match status" value="1"/>
</dbReference>
<keyword evidence="1" id="KW-0596">Phosphopantetheine</keyword>